<dbReference type="SUPFAM" id="SSF54427">
    <property type="entry name" value="NTF2-like"/>
    <property type="match status" value="1"/>
</dbReference>
<protein>
    <submittedName>
        <fullName evidence="3">(pine wood nematode) hypothetical protein</fullName>
    </submittedName>
    <submittedName>
        <fullName evidence="7">NTF2 domain-containing protein</fullName>
    </submittedName>
</protein>
<accession>A0A1I7RUJ1</accession>
<dbReference type="AlphaFoldDB" id="A0A1I7RUJ1"/>
<reference evidence="7" key="1">
    <citation type="submission" date="2016-11" db="UniProtKB">
        <authorList>
            <consortium name="WormBaseParasite"/>
        </authorList>
    </citation>
    <scope>IDENTIFICATION</scope>
</reference>
<evidence type="ECO:0000313" key="6">
    <source>
        <dbReference type="Proteomes" id="UP000659654"/>
    </source>
</evidence>
<feature type="compositionally biased region" description="Polar residues" evidence="1">
    <location>
        <begin position="148"/>
        <end position="168"/>
    </location>
</feature>
<dbReference type="Gene3D" id="3.10.450.50">
    <property type="match status" value="1"/>
</dbReference>
<feature type="region of interest" description="Disordered" evidence="1">
    <location>
        <begin position="148"/>
        <end position="169"/>
    </location>
</feature>
<dbReference type="Proteomes" id="UP000582659">
    <property type="component" value="Unassembled WGS sequence"/>
</dbReference>
<dbReference type="InterPro" id="IPR032710">
    <property type="entry name" value="NTF2-like_dom_sf"/>
</dbReference>
<name>A0A1I7RUJ1_BURXY</name>
<dbReference type="Proteomes" id="UP000659654">
    <property type="component" value="Unassembled WGS sequence"/>
</dbReference>
<dbReference type="SMR" id="A0A1I7RUJ1"/>
<dbReference type="Pfam" id="PF02136">
    <property type="entry name" value="NTF2"/>
    <property type="match status" value="1"/>
</dbReference>
<evidence type="ECO:0000256" key="1">
    <source>
        <dbReference type="SAM" id="MobiDB-lite"/>
    </source>
</evidence>
<evidence type="ECO:0000313" key="4">
    <source>
        <dbReference type="EMBL" id="CAG9114163.1"/>
    </source>
</evidence>
<organism evidence="5 7">
    <name type="scientific">Bursaphelenchus xylophilus</name>
    <name type="common">Pinewood nematode worm</name>
    <name type="synonym">Aphelenchoides xylophilus</name>
    <dbReference type="NCBI Taxonomy" id="6326"/>
    <lineage>
        <taxon>Eukaryota</taxon>
        <taxon>Metazoa</taxon>
        <taxon>Ecdysozoa</taxon>
        <taxon>Nematoda</taxon>
        <taxon>Chromadorea</taxon>
        <taxon>Rhabditida</taxon>
        <taxon>Tylenchina</taxon>
        <taxon>Tylenchomorpha</taxon>
        <taxon>Aphelenchoidea</taxon>
        <taxon>Aphelenchoididae</taxon>
        <taxon>Bursaphelenchus</taxon>
    </lineage>
</organism>
<keyword evidence="6" id="KW-1185">Reference proteome</keyword>
<dbReference type="InterPro" id="IPR002075">
    <property type="entry name" value="NTF2_dom"/>
</dbReference>
<dbReference type="EMBL" id="CAJFCV020000004">
    <property type="protein sequence ID" value="CAG9114163.1"/>
    <property type="molecule type" value="Genomic_DNA"/>
</dbReference>
<evidence type="ECO:0000313" key="5">
    <source>
        <dbReference type="Proteomes" id="UP000095284"/>
    </source>
</evidence>
<proteinExistence type="predicted"/>
<evidence type="ECO:0000259" key="2">
    <source>
        <dbReference type="Pfam" id="PF02136"/>
    </source>
</evidence>
<gene>
    <name evidence="3" type="ORF">BXYJ_LOCUS8403</name>
</gene>
<reference evidence="4" key="2">
    <citation type="submission" date="2020-08" db="EMBL/GenBank/DDBJ databases">
        <authorList>
            <person name="Kikuchi T."/>
        </authorList>
    </citation>
    <scope>NUCLEOTIDE SEQUENCE</scope>
    <source>
        <strain evidence="3">Ka4C1</strain>
    </source>
</reference>
<evidence type="ECO:0000313" key="3">
    <source>
        <dbReference type="EMBL" id="CAD5225156.1"/>
    </source>
</evidence>
<sequence>MAFDPNAANFMAGQFVNFYFKTLYTAPATVLACYNEESTLQRFERAPVIGRENIKSELEIFPFDRPTIHQYDVVDQSENSLTIRVHLTTQLKGQAPREAVQTFHVVFKSPSADLGPSTLHIAADKLEDAQGSFDNSCQLARLSISNVEVPQTSDNPTSEPSSSFSQPTVERDTYRCIAYKEY</sequence>
<dbReference type="Proteomes" id="UP000095284">
    <property type="component" value="Unplaced"/>
</dbReference>
<dbReference type="EMBL" id="CAJFDI010000004">
    <property type="protein sequence ID" value="CAD5225156.1"/>
    <property type="molecule type" value="Genomic_DNA"/>
</dbReference>
<feature type="domain" description="Nuclear transport factor 2" evidence="2">
    <location>
        <begin position="12"/>
        <end position="106"/>
    </location>
</feature>
<dbReference type="WBParaSite" id="BXY_0440100.1">
    <property type="protein sequence ID" value="BXY_0440100.1"/>
    <property type="gene ID" value="BXY_0440100"/>
</dbReference>
<evidence type="ECO:0000313" key="7">
    <source>
        <dbReference type="WBParaSite" id="BXY_0440100.1"/>
    </source>
</evidence>